<reference evidence="7 8" key="1">
    <citation type="submission" date="2023-08" db="EMBL/GenBank/DDBJ databases">
        <title>Phytohabitans sansha sp. nov., isolated from marine sediment.</title>
        <authorList>
            <person name="Zhao Y."/>
            <person name="Yi K."/>
        </authorList>
    </citation>
    <scope>NUCLEOTIDE SEQUENCE [LARGE SCALE GENOMIC DNA]</scope>
    <source>
        <strain evidence="7 8">ZYX-F-186</strain>
    </source>
</reference>
<dbReference type="Pfam" id="PF00107">
    <property type="entry name" value="ADH_zinc_N"/>
    <property type="match status" value="1"/>
</dbReference>
<keyword evidence="5" id="KW-0560">Oxidoreductase</keyword>
<evidence type="ECO:0000256" key="3">
    <source>
        <dbReference type="ARBA" id="ARBA00022723"/>
    </source>
</evidence>
<name>A0ABU0ZLR2_9ACTN</name>
<comment type="cofactor">
    <cofactor evidence="1">
        <name>Zn(2+)</name>
        <dbReference type="ChEBI" id="CHEBI:29105"/>
    </cofactor>
</comment>
<evidence type="ECO:0000313" key="8">
    <source>
        <dbReference type="Proteomes" id="UP001230908"/>
    </source>
</evidence>
<comment type="similarity">
    <text evidence="2">Belongs to the zinc-containing alcohol dehydrogenase family.</text>
</comment>
<feature type="domain" description="Alcohol dehydrogenase-like C-terminal" evidence="6">
    <location>
        <begin position="150"/>
        <end position="244"/>
    </location>
</feature>
<dbReference type="Gene3D" id="3.90.180.10">
    <property type="entry name" value="Medium-chain alcohol dehydrogenases, catalytic domain"/>
    <property type="match status" value="1"/>
</dbReference>
<keyword evidence="4" id="KW-0862">Zinc</keyword>
<evidence type="ECO:0000259" key="6">
    <source>
        <dbReference type="Pfam" id="PF00107"/>
    </source>
</evidence>
<comment type="caution">
    <text evidence="7">The sequence shown here is derived from an EMBL/GenBank/DDBJ whole genome shotgun (WGS) entry which is preliminary data.</text>
</comment>
<dbReference type="Gene3D" id="3.40.50.720">
    <property type="entry name" value="NAD(P)-binding Rossmann-like Domain"/>
    <property type="match status" value="1"/>
</dbReference>
<evidence type="ECO:0000256" key="5">
    <source>
        <dbReference type="ARBA" id="ARBA00023002"/>
    </source>
</evidence>
<dbReference type="InterPro" id="IPR036291">
    <property type="entry name" value="NAD(P)-bd_dom_sf"/>
</dbReference>
<dbReference type="RefSeq" id="WP_308714940.1">
    <property type="nucleotide sequence ID" value="NZ_JAVHUY010000023.1"/>
</dbReference>
<dbReference type="SUPFAM" id="SSF51735">
    <property type="entry name" value="NAD(P)-binding Rossmann-fold domains"/>
    <property type="match status" value="1"/>
</dbReference>
<sequence>MELDPGALGPTEILVRSDISLVSPGTETSYFTGVMSDAPAIYSQVPAFDGAGVSDGTAVFPARTGYANVGTVVAAGDGPAQSMLGRSVFTMSRHASIAVCDTAFFAVEVPAMLDPRVAVFARLAGVGITALRAAHAAAGDPVAVVGLGLVGNLAAQLFQLAGCEVVAFDPSAERRDVARQCGVATVVDPIVDNPVEFMRSRSGGDVADGAAITVEATGQPSLAVQAIEMTAQYGSVVLLGTPRVRYSADLTGALARVHWLAINVLGGLEWRYPIAKRTPRARFTIEDNYRQILAWLAAGRLQTHPLATHVLAPEQCQNAYQGIANDPQRHLGVLFDWSTF</sequence>
<dbReference type="EMBL" id="JAVHUY010000023">
    <property type="protein sequence ID" value="MDQ7907536.1"/>
    <property type="molecule type" value="Genomic_DNA"/>
</dbReference>
<dbReference type="InterPro" id="IPR011032">
    <property type="entry name" value="GroES-like_sf"/>
</dbReference>
<dbReference type="PANTHER" id="PTHR43350:SF19">
    <property type="entry name" value="D-GULOSIDE 3-DEHYDROGENASE"/>
    <property type="match status" value="1"/>
</dbReference>
<dbReference type="PANTHER" id="PTHR43350">
    <property type="entry name" value="NAD-DEPENDENT ALCOHOL DEHYDROGENASE"/>
    <property type="match status" value="1"/>
</dbReference>
<dbReference type="SUPFAM" id="SSF50129">
    <property type="entry name" value="GroES-like"/>
    <property type="match status" value="1"/>
</dbReference>
<dbReference type="Proteomes" id="UP001230908">
    <property type="component" value="Unassembled WGS sequence"/>
</dbReference>
<dbReference type="CDD" id="cd08255">
    <property type="entry name" value="2-desacetyl-2-hydroxyethyl_bacteriochlorophyllide_like"/>
    <property type="match status" value="1"/>
</dbReference>
<evidence type="ECO:0000256" key="1">
    <source>
        <dbReference type="ARBA" id="ARBA00001947"/>
    </source>
</evidence>
<evidence type="ECO:0000256" key="4">
    <source>
        <dbReference type="ARBA" id="ARBA00022833"/>
    </source>
</evidence>
<gene>
    <name evidence="7" type="ORF">RB614_23735</name>
</gene>
<organism evidence="7 8">
    <name type="scientific">Phytohabitans maris</name>
    <dbReference type="NCBI Taxonomy" id="3071409"/>
    <lineage>
        <taxon>Bacteria</taxon>
        <taxon>Bacillati</taxon>
        <taxon>Actinomycetota</taxon>
        <taxon>Actinomycetes</taxon>
        <taxon>Micromonosporales</taxon>
        <taxon>Micromonosporaceae</taxon>
    </lineage>
</organism>
<proteinExistence type="inferred from homology"/>
<evidence type="ECO:0000256" key="2">
    <source>
        <dbReference type="ARBA" id="ARBA00008072"/>
    </source>
</evidence>
<evidence type="ECO:0000313" key="7">
    <source>
        <dbReference type="EMBL" id="MDQ7907536.1"/>
    </source>
</evidence>
<dbReference type="InterPro" id="IPR013149">
    <property type="entry name" value="ADH-like_C"/>
</dbReference>
<protein>
    <submittedName>
        <fullName evidence="7">Zinc-binding alcohol dehydrogenase</fullName>
    </submittedName>
</protein>
<keyword evidence="8" id="KW-1185">Reference proteome</keyword>
<accession>A0ABU0ZLR2</accession>
<keyword evidence="3" id="KW-0479">Metal-binding</keyword>